<sequence>MKRLIPILLIVIVAACQSAPPKDVGQLNLPAFAPRHYICYRASEPLNIDGELNEAAWQNAPWTDLFVDIEGDKKSAPALSTRAKMLWDDEYLYIGAYLEEPHLCASLTERDAVIFYDNDFEVFIDPNGDTHGYYEFEMNAFNTVWDLLLVKPYRDGGPPINNWDINGLKSAVSLKGTINQPDDIDEGWFVELAFPLDVLREYCGGVDAKAGNQWRINFSRVQWQYDVIEGQYKKKINPETGKHYHEDNWVWSPQGVIDMHRPETWGFLQFSDVVAGEGEEAFVFNQDELVKWELYTIYHAQRLFKNHTGAYAKSVHELSAVHLPELQYVNKIATTGSLFEAEASRAESEFNWHINNEGRTWKMKK</sequence>
<dbReference type="RefSeq" id="WP_212192363.1">
    <property type="nucleotide sequence ID" value="NZ_JAGTAR010000030.1"/>
</dbReference>
<reference evidence="3" key="1">
    <citation type="journal article" date="2018" name="Int. J. Syst. Evol. Microbiol.">
        <title>Carboxylicivirga sediminis sp. nov., isolated from coastal sediment.</title>
        <authorList>
            <person name="Wang F.Q."/>
            <person name="Ren L.H."/>
            <person name="Zou R.J."/>
            <person name="Sun Y.Z."/>
            <person name="Liu X.J."/>
            <person name="Jiang F."/>
            <person name="Liu L.J."/>
        </authorList>
    </citation>
    <scope>NUCLEOTIDE SEQUENCE</scope>
    <source>
        <strain evidence="3">JR1</strain>
    </source>
</reference>
<dbReference type="PANTHER" id="PTHR35532:SF5">
    <property type="entry name" value="CARBOHYDRATE-BINDING DOMAIN-CONTAINING PROTEIN"/>
    <property type="match status" value="1"/>
</dbReference>
<dbReference type="GO" id="GO:0016052">
    <property type="term" value="P:carbohydrate catabolic process"/>
    <property type="evidence" value="ECO:0007669"/>
    <property type="project" value="InterPro"/>
</dbReference>
<evidence type="ECO:0000313" key="4">
    <source>
        <dbReference type="Proteomes" id="UP000679220"/>
    </source>
</evidence>
<dbReference type="Proteomes" id="UP000679220">
    <property type="component" value="Unassembled WGS sequence"/>
</dbReference>
<reference evidence="3" key="2">
    <citation type="submission" date="2021-04" db="EMBL/GenBank/DDBJ databases">
        <authorList>
            <person name="Zhang T."/>
            <person name="Zhang Y."/>
            <person name="Lu D."/>
            <person name="Zuo D."/>
            <person name="Du Z."/>
        </authorList>
    </citation>
    <scope>NUCLEOTIDE SEQUENCE</scope>
    <source>
        <strain evidence="3">JR1</strain>
    </source>
</reference>
<dbReference type="EMBL" id="JAGTAR010000030">
    <property type="protein sequence ID" value="MBR8537339.1"/>
    <property type="molecule type" value="Genomic_DNA"/>
</dbReference>
<keyword evidence="1" id="KW-0732">Signal</keyword>
<comment type="caution">
    <text evidence="3">The sequence shown here is derived from an EMBL/GenBank/DDBJ whole genome shotgun (WGS) entry which is preliminary data.</text>
</comment>
<evidence type="ECO:0000313" key="3">
    <source>
        <dbReference type="EMBL" id="MBR8537339.1"/>
    </source>
</evidence>
<dbReference type="PROSITE" id="PS51257">
    <property type="entry name" value="PROKAR_LIPOPROTEIN"/>
    <property type="match status" value="1"/>
</dbReference>
<organism evidence="3 4">
    <name type="scientific">Carboxylicivirga sediminis</name>
    <dbReference type="NCBI Taxonomy" id="2006564"/>
    <lineage>
        <taxon>Bacteria</taxon>
        <taxon>Pseudomonadati</taxon>
        <taxon>Bacteroidota</taxon>
        <taxon>Bacteroidia</taxon>
        <taxon>Marinilabiliales</taxon>
        <taxon>Marinilabiliaceae</taxon>
        <taxon>Carboxylicivirga</taxon>
    </lineage>
</organism>
<dbReference type="AlphaFoldDB" id="A0A941F6G5"/>
<feature type="domain" description="Carbohydrate-binding" evidence="2">
    <location>
        <begin position="48"/>
        <end position="146"/>
    </location>
</feature>
<dbReference type="PANTHER" id="PTHR35532">
    <property type="entry name" value="SIMILAR TO POLYHYDROXYALKANOATE DEPOLYMERASE"/>
    <property type="match status" value="1"/>
</dbReference>
<feature type="chain" id="PRO_5036968802" evidence="1">
    <location>
        <begin position="19"/>
        <end position="365"/>
    </location>
</feature>
<protein>
    <submittedName>
        <fullName evidence="3">Carbohydrate-binding family 9-like protein</fullName>
    </submittedName>
</protein>
<dbReference type="InterPro" id="IPR010502">
    <property type="entry name" value="Carb-bd_dom_fam9"/>
</dbReference>
<dbReference type="GO" id="GO:0030246">
    <property type="term" value="F:carbohydrate binding"/>
    <property type="evidence" value="ECO:0007669"/>
    <property type="project" value="InterPro"/>
</dbReference>
<accession>A0A941F6G5</accession>
<dbReference type="Gene3D" id="2.60.40.1190">
    <property type="match status" value="1"/>
</dbReference>
<dbReference type="Pfam" id="PF06452">
    <property type="entry name" value="CBM9_1"/>
    <property type="match status" value="1"/>
</dbReference>
<dbReference type="GO" id="GO:0004553">
    <property type="term" value="F:hydrolase activity, hydrolyzing O-glycosyl compounds"/>
    <property type="evidence" value="ECO:0007669"/>
    <property type="project" value="InterPro"/>
</dbReference>
<dbReference type="SUPFAM" id="SSF49344">
    <property type="entry name" value="CBD9-like"/>
    <property type="match status" value="1"/>
</dbReference>
<feature type="signal peptide" evidence="1">
    <location>
        <begin position="1"/>
        <end position="18"/>
    </location>
</feature>
<proteinExistence type="predicted"/>
<keyword evidence="4" id="KW-1185">Reference proteome</keyword>
<dbReference type="CDD" id="cd09620">
    <property type="entry name" value="CBM9_like_3"/>
    <property type="match status" value="1"/>
</dbReference>
<evidence type="ECO:0000256" key="1">
    <source>
        <dbReference type="SAM" id="SignalP"/>
    </source>
</evidence>
<evidence type="ECO:0000259" key="2">
    <source>
        <dbReference type="Pfam" id="PF06452"/>
    </source>
</evidence>
<gene>
    <name evidence="3" type="ORF">KDU71_17360</name>
</gene>
<name>A0A941F6G5_9BACT</name>